<evidence type="ECO:0000313" key="2">
    <source>
        <dbReference type="EMBL" id="ESU40312.1"/>
    </source>
</evidence>
<comment type="caution">
    <text evidence="2">The sequence shown here is derived from an EMBL/GenBank/DDBJ whole genome shotgun (WGS) entry which is preliminary data.</text>
</comment>
<reference evidence="3" key="1">
    <citation type="submission" date="2012-02" db="EMBL/GenBank/DDBJ databases">
        <title>Genome sequencing of Giardia lamblia Genotypes A2 and B isolates (DH and GS) and comparative analysis with the genomes of Genotypes A1 and E (WB and Pig).</title>
        <authorList>
            <person name="Adam R."/>
            <person name="Dahlstrom E."/>
            <person name="Martens C."/>
            <person name="Bruno D."/>
            <person name="Barbian K."/>
            <person name="Porcella S.F."/>
            <person name="Nash T."/>
        </authorList>
    </citation>
    <scope>NUCLEOTIDE SEQUENCE</scope>
    <source>
        <strain evidence="3">GS</strain>
    </source>
</reference>
<reference evidence="2 3" key="2">
    <citation type="journal article" date="2013" name="Genome Biol. Evol.">
        <title>Genome sequencing of Giardia lamblia genotypes A2 and B isolates (DH and GS) and comparative analysis with the genomes of genotypes A1 and E (WB and Pig).</title>
        <authorList>
            <person name="Adam R.D."/>
            <person name="Dahlstrom E.W."/>
            <person name="Martens C.A."/>
            <person name="Bruno D.P."/>
            <person name="Barbian K.D."/>
            <person name="Ricklefs S.M."/>
            <person name="Hernandez M.M."/>
            <person name="Narla N.P."/>
            <person name="Patel R.B."/>
            <person name="Porcella S.F."/>
            <person name="Nash T.E."/>
        </authorList>
    </citation>
    <scope>NUCLEOTIDE SEQUENCE [LARGE SCALE GENOMIC DNA]</scope>
    <source>
        <strain evidence="2 3">GS</strain>
    </source>
</reference>
<feature type="region of interest" description="Disordered" evidence="1">
    <location>
        <begin position="277"/>
        <end position="429"/>
    </location>
</feature>
<feature type="compositionally biased region" description="Pro residues" evidence="1">
    <location>
        <begin position="216"/>
        <end position="226"/>
    </location>
</feature>
<feature type="region of interest" description="Disordered" evidence="1">
    <location>
        <begin position="168"/>
        <end position="263"/>
    </location>
</feature>
<proteinExistence type="predicted"/>
<feature type="region of interest" description="Disordered" evidence="1">
    <location>
        <begin position="38"/>
        <end position="67"/>
    </location>
</feature>
<dbReference type="EMBL" id="AHHH01000254">
    <property type="protein sequence ID" value="ESU40312.1"/>
    <property type="molecule type" value="Genomic_DNA"/>
</dbReference>
<evidence type="ECO:0000256" key="1">
    <source>
        <dbReference type="SAM" id="MobiDB-lite"/>
    </source>
</evidence>
<feature type="compositionally biased region" description="Basic residues" evidence="1">
    <location>
        <begin position="295"/>
        <end position="305"/>
    </location>
</feature>
<organism evidence="2 3">
    <name type="scientific">Giardia intestinalis</name>
    <name type="common">Giardia lamblia</name>
    <dbReference type="NCBI Taxonomy" id="5741"/>
    <lineage>
        <taxon>Eukaryota</taxon>
        <taxon>Metamonada</taxon>
        <taxon>Diplomonadida</taxon>
        <taxon>Hexamitidae</taxon>
        <taxon>Giardiinae</taxon>
        <taxon>Giardia</taxon>
    </lineage>
</organism>
<dbReference type="AlphaFoldDB" id="V6TPP1"/>
<feature type="compositionally biased region" description="Low complexity" evidence="1">
    <location>
        <begin position="341"/>
        <end position="359"/>
    </location>
</feature>
<evidence type="ECO:0000313" key="3">
    <source>
        <dbReference type="Proteomes" id="UP000018040"/>
    </source>
</evidence>
<accession>V6TPP1</accession>
<feature type="compositionally biased region" description="Low complexity" evidence="1">
    <location>
        <begin position="227"/>
        <end position="249"/>
    </location>
</feature>
<feature type="non-terminal residue" evidence="2">
    <location>
        <position position="1"/>
    </location>
</feature>
<name>V6TPP1_GIAIN</name>
<dbReference type="Proteomes" id="UP000018040">
    <property type="component" value="Unassembled WGS sequence"/>
</dbReference>
<protein>
    <submittedName>
        <fullName evidence="2">Phosphoglucomutase / Phosphomannomutase</fullName>
    </submittedName>
</protein>
<gene>
    <name evidence="2" type="ORF">GSB_154316</name>
</gene>
<sequence length="429" mass="44243">VRTVLTRETGLSVSRPGAGCTAGRAQGVRARRCRIASCTSRRPRSRRRSSSPVPGGRSALLRAAPPGRAGGLRLQGQIYSTLHVTLSHAHVSRAAGGCPARTGSGPGACHSQARWKGRIVPGRVVPRPASAGALAAAGALAGRRGRRVNGAVWWRWGYCSGSMVLKRAAADDGPCPPRPRPAGAGPRRRRGGGLPCAGGDDRRGRRGAVRGDGPRGPRPGPGPVPPGGVRAAHPPGERAAPGAVPAAGRPPRRPRALPASEAAPGLCWTARPRGLPLRAPRGGPGRRGLNVHARAAARGRRRRVRLSAPPARRGATRTRRCGAEHRAVCPPGREGQAHAQGLGRAGPLEGPGAPEGAGPPAAPRDGVLRGRAPLGRRPPRPPGRGPRRPARLRPRDAPRARPPPALLGALMDGGRGARQARPSGRVAGR</sequence>